<sequence>MGQGGYKEHEALQLSEPLVRTTPVQERVYCLAHVNNVEEVVVRHVAIPLAAAQNEVQ</sequence>
<accession>F9WTZ8</accession>
<reference evidence="1 2" key="1">
    <citation type="journal article" date="2012" name="Proc. Natl. Acad. Sci. U.S.A.">
        <title>Antigenic diversity is generated by distinct evolutionary mechanisms in African trypanosome species.</title>
        <authorList>
            <person name="Jackson A.P."/>
            <person name="Berry A."/>
            <person name="Aslett M."/>
            <person name="Allison H.C."/>
            <person name="Burton P."/>
            <person name="Vavrova-Anderson J."/>
            <person name="Brown R."/>
            <person name="Browne H."/>
            <person name="Corton N."/>
            <person name="Hauser H."/>
            <person name="Gamble J."/>
            <person name="Gilderthorp R."/>
            <person name="Marcello L."/>
            <person name="McQuillan J."/>
            <person name="Otto T.D."/>
            <person name="Quail M.A."/>
            <person name="Sanders M.J."/>
            <person name="van Tonder A."/>
            <person name="Ginger M.L."/>
            <person name="Field M.C."/>
            <person name="Barry J.D."/>
            <person name="Hertz-Fowler C."/>
            <person name="Berriman M."/>
        </authorList>
    </citation>
    <scope>NUCLEOTIDE SEQUENCE</scope>
    <source>
        <strain evidence="1 2">Y486</strain>
    </source>
</reference>
<evidence type="ECO:0000313" key="1">
    <source>
        <dbReference type="EMBL" id="CCD21044.1"/>
    </source>
</evidence>
<proteinExistence type="predicted"/>
<gene>
    <name evidence="1" type="ORF">TvY486_0039450</name>
</gene>
<dbReference type="EMBL" id="CAEX01006864">
    <property type="protein sequence ID" value="CCD21044.1"/>
    <property type="molecule type" value="Genomic_DNA"/>
</dbReference>
<keyword evidence="2" id="KW-1185">Reference proteome</keyword>
<evidence type="ECO:0000313" key="2">
    <source>
        <dbReference type="Proteomes" id="UP000009027"/>
    </source>
</evidence>
<name>F9WTZ8_TRYVY</name>
<dbReference type="Proteomes" id="UP000009027">
    <property type="component" value="Unassembled WGS sequence"/>
</dbReference>
<organism evidence="1 2">
    <name type="scientific">Trypanosoma vivax (strain Y486)</name>
    <dbReference type="NCBI Taxonomy" id="1055687"/>
    <lineage>
        <taxon>Eukaryota</taxon>
        <taxon>Discoba</taxon>
        <taxon>Euglenozoa</taxon>
        <taxon>Kinetoplastea</taxon>
        <taxon>Metakinetoplastina</taxon>
        <taxon>Trypanosomatida</taxon>
        <taxon>Trypanosomatidae</taxon>
        <taxon>Trypanosoma</taxon>
        <taxon>Duttonella</taxon>
    </lineage>
</organism>
<dbReference type="AlphaFoldDB" id="F9WTZ8"/>
<protein>
    <submittedName>
        <fullName evidence="1">Uncharacterized protein</fullName>
    </submittedName>
</protein>
<dbReference type="VEuPathDB" id="TriTrypDB:TvY486_0039450"/>